<sequence length="158" mass="18614">MKDRNETFGEKRLRSQSVVYVDVREDMRSWTARSSSPVRYSEWDCDAFSIPTFSRCTTGHLSRHPSFTRNYGLGFLRRLIMEPCLPCTFYPINFVSMSVRFANWPLYDFGPERWCSFAKILFVSNSARSPLLSRIRRSSIKNRWRLTFSMNCGQHSVQ</sequence>
<accession>A0A0B2W6B9</accession>
<evidence type="ECO:0000313" key="1">
    <source>
        <dbReference type="EMBL" id="KHN89122.1"/>
    </source>
</evidence>
<feature type="non-terminal residue" evidence="1">
    <location>
        <position position="158"/>
    </location>
</feature>
<comment type="caution">
    <text evidence="1">The sequence shown here is derived from an EMBL/GenBank/DDBJ whole genome shotgun (WGS) entry which is preliminary data.</text>
</comment>
<keyword evidence="2" id="KW-1185">Reference proteome</keyword>
<name>A0A0B2W6B9_TOXCA</name>
<dbReference type="AlphaFoldDB" id="A0A0B2W6B9"/>
<dbReference type="Proteomes" id="UP000031036">
    <property type="component" value="Unassembled WGS sequence"/>
</dbReference>
<proteinExistence type="predicted"/>
<reference evidence="1 2" key="1">
    <citation type="submission" date="2014-11" db="EMBL/GenBank/DDBJ databases">
        <title>Genetic blueprint of the zoonotic pathogen Toxocara canis.</title>
        <authorList>
            <person name="Zhu X.-Q."/>
            <person name="Korhonen P.K."/>
            <person name="Cai H."/>
            <person name="Young N.D."/>
            <person name="Nejsum P."/>
            <person name="von Samson-Himmelstjerna G."/>
            <person name="Boag P.R."/>
            <person name="Tan P."/>
            <person name="Li Q."/>
            <person name="Min J."/>
            <person name="Yang Y."/>
            <person name="Wang X."/>
            <person name="Fang X."/>
            <person name="Hall R.S."/>
            <person name="Hofmann A."/>
            <person name="Sternberg P.W."/>
            <person name="Jex A.R."/>
            <person name="Gasser R.B."/>
        </authorList>
    </citation>
    <scope>NUCLEOTIDE SEQUENCE [LARGE SCALE GENOMIC DNA]</scope>
    <source>
        <strain evidence="1">PN_DK_2014</strain>
    </source>
</reference>
<evidence type="ECO:0000313" key="2">
    <source>
        <dbReference type="Proteomes" id="UP000031036"/>
    </source>
</evidence>
<dbReference type="EMBL" id="JPKZ01000043">
    <property type="protein sequence ID" value="KHN89122.1"/>
    <property type="molecule type" value="Genomic_DNA"/>
</dbReference>
<protein>
    <submittedName>
        <fullName evidence="1">Uncharacterized protein</fullName>
    </submittedName>
</protein>
<gene>
    <name evidence="1" type="ORF">Tcan_01107</name>
</gene>
<organism evidence="1 2">
    <name type="scientific">Toxocara canis</name>
    <name type="common">Canine roundworm</name>
    <dbReference type="NCBI Taxonomy" id="6265"/>
    <lineage>
        <taxon>Eukaryota</taxon>
        <taxon>Metazoa</taxon>
        <taxon>Ecdysozoa</taxon>
        <taxon>Nematoda</taxon>
        <taxon>Chromadorea</taxon>
        <taxon>Rhabditida</taxon>
        <taxon>Spirurina</taxon>
        <taxon>Ascaridomorpha</taxon>
        <taxon>Ascaridoidea</taxon>
        <taxon>Toxocaridae</taxon>
        <taxon>Toxocara</taxon>
    </lineage>
</organism>